<feature type="region of interest" description="Disordered" evidence="1">
    <location>
        <begin position="638"/>
        <end position="757"/>
    </location>
</feature>
<evidence type="ECO:0000313" key="3">
    <source>
        <dbReference type="Proteomes" id="UP000078561"/>
    </source>
</evidence>
<feature type="compositionally biased region" description="Polar residues" evidence="1">
    <location>
        <begin position="207"/>
        <end position="228"/>
    </location>
</feature>
<feature type="compositionally biased region" description="Low complexity" evidence="1">
    <location>
        <begin position="452"/>
        <end position="464"/>
    </location>
</feature>
<feature type="compositionally biased region" description="Polar residues" evidence="1">
    <location>
        <begin position="391"/>
        <end position="411"/>
    </location>
</feature>
<organism evidence="2">
    <name type="scientific">Absidia glauca</name>
    <name type="common">Pin mould</name>
    <dbReference type="NCBI Taxonomy" id="4829"/>
    <lineage>
        <taxon>Eukaryota</taxon>
        <taxon>Fungi</taxon>
        <taxon>Fungi incertae sedis</taxon>
        <taxon>Mucoromycota</taxon>
        <taxon>Mucoromycotina</taxon>
        <taxon>Mucoromycetes</taxon>
        <taxon>Mucorales</taxon>
        <taxon>Cunninghamellaceae</taxon>
        <taxon>Absidia</taxon>
    </lineage>
</organism>
<evidence type="ECO:0000256" key="1">
    <source>
        <dbReference type="SAM" id="MobiDB-lite"/>
    </source>
</evidence>
<dbReference type="OrthoDB" id="2289035at2759"/>
<feature type="region of interest" description="Disordered" evidence="1">
    <location>
        <begin position="147"/>
        <end position="166"/>
    </location>
</feature>
<feature type="compositionally biased region" description="Polar residues" evidence="1">
    <location>
        <begin position="664"/>
        <end position="675"/>
    </location>
</feature>
<proteinExistence type="predicted"/>
<dbReference type="Proteomes" id="UP000078561">
    <property type="component" value="Unassembled WGS sequence"/>
</dbReference>
<feature type="region of interest" description="Disordered" evidence="1">
    <location>
        <begin position="583"/>
        <end position="613"/>
    </location>
</feature>
<accession>A0A168L905</accession>
<feature type="region of interest" description="Disordered" evidence="1">
    <location>
        <begin position="290"/>
        <end position="313"/>
    </location>
</feature>
<keyword evidence="3" id="KW-1185">Reference proteome</keyword>
<feature type="region of interest" description="Disordered" evidence="1">
    <location>
        <begin position="207"/>
        <end position="234"/>
    </location>
</feature>
<dbReference type="EMBL" id="LT550921">
    <property type="protein sequence ID" value="SAL96309.1"/>
    <property type="molecule type" value="Genomic_DNA"/>
</dbReference>
<evidence type="ECO:0000313" key="2">
    <source>
        <dbReference type="EMBL" id="SAL96309.1"/>
    </source>
</evidence>
<dbReference type="InParanoid" id="A0A168L905"/>
<feature type="region of interest" description="Disordered" evidence="1">
    <location>
        <begin position="449"/>
        <end position="508"/>
    </location>
</feature>
<feature type="compositionally biased region" description="Basic residues" evidence="1">
    <location>
        <begin position="587"/>
        <end position="605"/>
    </location>
</feature>
<sequence>MSKDGIGEHKEAYYNCTPPKSSSQLSSIMNQPLLSKDNPIQLAAISNYKLAQLTFSAPDLNSMRKTALIKNMAEVIYTDTPPEWLDQMRRWQFFTPESLNDMTQDGLEQIFGQYIQTMEAFKPINLNDEEDDDDDDDDDELWADEEILTPSDNQLNLTDHTPPSSNTVHAIMEYPLYAHPGASMSGDLLYQKDIKPLPERPIIFTGPSATITSATPNNNTTDGPASATSDDKHRRKSLAQMRNRLSWTSDTGLSANSAVAQTWANELMTMFNMEFQVDTSLTLNTAPKLPELPFSSRHNQHKRRSRRSQRYSTDSFMNLIPAFESFDLEEPERRSSLGYRSRNMTFPPPPLTTPPPSSHETPGFSPARRRSSSQPVPLDTYQRSEAKPGPTRSSSLKYKSQTTKSYDTASTPKHKSTDIINGLVNAFNGVTGEKSLSKKKSIRRLTALVTGASNNDNHNNSASSITNNHTQSSSSLSPRSSVNRSSTSSSIYQPPLSPNQHSTGLSTTYSTSRLSVTSTTSTISSTNSVVMIATKTPLVQHKPLPSTPSSAATNRPTEIKRRTSYAMARPVVVEVSELRRSRSVGYRPKKKRKSLKTTASMKRKSGPLVKTASSRSMNDVYNYSDATATATICASPSELNHPIPPSPSLPFLQPPSHSSKSSPTTANDQVPTDTTAHPPMALSSSTSTSASSISALSSSSQPSLASASTTPSALLAPPQPKRSKSALMKLGSGLTKGHKKAQRKASISSSSSPMPDMETELAEVNFVKRMASLGKRMKLQRV</sequence>
<dbReference type="OMA" id="MASELMN"/>
<feature type="compositionally biased region" description="Pro residues" evidence="1">
    <location>
        <begin position="346"/>
        <end position="357"/>
    </location>
</feature>
<feature type="compositionally biased region" description="Low complexity" evidence="1">
    <location>
        <begin position="649"/>
        <end position="663"/>
    </location>
</feature>
<feature type="compositionally biased region" description="Basic residues" evidence="1">
    <location>
        <begin position="298"/>
        <end position="309"/>
    </location>
</feature>
<feature type="compositionally biased region" description="Low complexity" evidence="1">
    <location>
        <begin position="472"/>
        <end position="490"/>
    </location>
</feature>
<feature type="compositionally biased region" description="Low complexity" evidence="1">
    <location>
        <begin position="681"/>
        <end position="716"/>
    </location>
</feature>
<dbReference type="AlphaFoldDB" id="A0A168L905"/>
<reference evidence="2" key="1">
    <citation type="submission" date="2016-04" db="EMBL/GenBank/DDBJ databases">
        <authorList>
            <person name="Evans L.H."/>
            <person name="Alamgir A."/>
            <person name="Owens N."/>
            <person name="Weber N.D."/>
            <person name="Virtaneva K."/>
            <person name="Barbian K."/>
            <person name="Babar A."/>
            <person name="Rosenke K."/>
        </authorList>
    </citation>
    <scope>NUCLEOTIDE SEQUENCE [LARGE SCALE GENOMIC DNA]</scope>
    <source>
        <strain evidence="2">CBS 101.48</strain>
    </source>
</reference>
<feature type="compositionally biased region" description="Polar residues" evidence="1">
    <location>
        <begin position="150"/>
        <end position="166"/>
    </location>
</feature>
<name>A0A168L905_ABSGL</name>
<protein>
    <submittedName>
        <fullName evidence="2">Uncharacterized protein</fullName>
    </submittedName>
</protein>
<feature type="region of interest" description="Disordered" evidence="1">
    <location>
        <begin position="330"/>
        <end position="416"/>
    </location>
</feature>
<gene>
    <name evidence="2" type="primary">ABSGL_01705.1 scaffold 2091</name>
</gene>